<keyword evidence="16" id="KW-1185">Reference proteome</keyword>
<evidence type="ECO:0000256" key="8">
    <source>
        <dbReference type="ARBA" id="ARBA00023014"/>
    </source>
</evidence>
<comment type="caution">
    <text evidence="15">The sequence shown here is derived from an EMBL/GenBank/DDBJ whole genome shotgun (WGS) entry which is preliminary data.</text>
</comment>
<dbReference type="GO" id="GO:0051990">
    <property type="term" value="F:(R)-2-hydroxyglutarate dehydrogenase activity"/>
    <property type="evidence" value="ECO:0007669"/>
    <property type="project" value="UniProtKB-EC"/>
</dbReference>
<feature type="domain" description="FAD-binding PCMH-type" evidence="14">
    <location>
        <begin position="48"/>
        <end position="301"/>
    </location>
</feature>
<dbReference type="GO" id="GO:0008720">
    <property type="term" value="F:D-lactate dehydrogenase (NAD+) activity"/>
    <property type="evidence" value="ECO:0007669"/>
    <property type="project" value="TreeGrafter"/>
</dbReference>
<dbReference type="InterPro" id="IPR016164">
    <property type="entry name" value="FAD-linked_Oxase-like_C"/>
</dbReference>
<dbReference type="InterPro" id="IPR017896">
    <property type="entry name" value="4Fe4S_Fe-S-bd"/>
</dbReference>
<dbReference type="OrthoDB" id="9811557at2"/>
<keyword evidence="5" id="KW-0274">FAD</keyword>
<dbReference type="Gene3D" id="3.30.70.2740">
    <property type="match status" value="1"/>
</dbReference>
<proteinExistence type="inferred from homology"/>
<dbReference type="InterPro" id="IPR016169">
    <property type="entry name" value="FAD-bd_PCMH_sub2"/>
</dbReference>
<dbReference type="EC" id="1.1.99.39" evidence="9"/>
<evidence type="ECO:0000256" key="9">
    <source>
        <dbReference type="ARBA" id="ARBA00039003"/>
    </source>
</evidence>
<dbReference type="PANTHER" id="PTHR11748:SF119">
    <property type="entry name" value="D-2-HYDROXYGLUTARATE DEHYDROGENASE"/>
    <property type="match status" value="1"/>
</dbReference>
<evidence type="ECO:0000313" key="16">
    <source>
        <dbReference type="Proteomes" id="UP000321822"/>
    </source>
</evidence>
<evidence type="ECO:0000256" key="5">
    <source>
        <dbReference type="ARBA" id="ARBA00022827"/>
    </source>
</evidence>
<dbReference type="InterPro" id="IPR016166">
    <property type="entry name" value="FAD-bd_PCMH"/>
</dbReference>
<evidence type="ECO:0000256" key="1">
    <source>
        <dbReference type="ARBA" id="ARBA00001974"/>
    </source>
</evidence>
<gene>
    <name evidence="15" type="ORF">ESZ36_16535</name>
</gene>
<evidence type="ECO:0000256" key="7">
    <source>
        <dbReference type="ARBA" id="ARBA00023004"/>
    </source>
</evidence>
<comment type="catalytic activity">
    <reaction evidence="10">
        <text>(R)-2-hydroxyglutarate + A = 2-oxoglutarate + AH2</text>
        <dbReference type="Rhea" id="RHEA:38295"/>
        <dbReference type="ChEBI" id="CHEBI:13193"/>
        <dbReference type="ChEBI" id="CHEBI:15801"/>
        <dbReference type="ChEBI" id="CHEBI:16810"/>
        <dbReference type="ChEBI" id="CHEBI:17499"/>
        <dbReference type="EC" id="1.1.99.39"/>
    </reaction>
    <physiologicalReaction direction="left-to-right" evidence="10">
        <dbReference type="Rhea" id="RHEA:38296"/>
    </physiologicalReaction>
</comment>
<evidence type="ECO:0000256" key="4">
    <source>
        <dbReference type="ARBA" id="ARBA00022723"/>
    </source>
</evidence>
<evidence type="ECO:0000259" key="14">
    <source>
        <dbReference type="PROSITE" id="PS51387"/>
    </source>
</evidence>
<dbReference type="Gene3D" id="3.30.465.10">
    <property type="match status" value="1"/>
</dbReference>
<dbReference type="GO" id="GO:0004458">
    <property type="term" value="F:D-lactate dehydrogenase (cytochrome) activity"/>
    <property type="evidence" value="ECO:0007669"/>
    <property type="project" value="TreeGrafter"/>
</dbReference>
<keyword evidence="3" id="KW-0285">Flavoprotein</keyword>
<dbReference type="GO" id="GO:1903457">
    <property type="term" value="P:lactate catabolic process"/>
    <property type="evidence" value="ECO:0007669"/>
    <property type="project" value="TreeGrafter"/>
</dbReference>
<dbReference type="Pfam" id="PF02913">
    <property type="entry name" value="FAD-oxidase_C"/>
    <property type="match status" value="1"/>
</dbReference>
<dbReference type="PROSITE" id="PS51387">
    <property type="entry name" value="FAD_PCMH"/>
    <property type="match status" value="1"/>
</dbReference>
<evidence type="ECO:0000256" key="10">
    <source>
        <dbReference type="ARBA" id="ARBA00051291"/>
    </source>
</evidence>
<dbReference type="PANTHER" id="PTHR11748">
    <property type="entry name" value="D-LACTATE DEHYDROGENASE"/>
    <property type="match status" value="1"/>
</dbReference>
<dbReference type="GO" id="GO:0051539">
    <property type="term" value="F:4 iron, 4 sulfur cluster binding"/>
    <property type="evidence" value="ECO:0007669"/>
    <property type="project" value="UniProtKB-KW"/>
</dbReference>
<dbReference type="PROSITE" id="PS00198">
    <property type="entry name" value="4FE4S_FER_1"/>
    <property type="match status" value="1"/>
</dbReference>
<keyword evidence="4" id="KW-0479">Metal-binding</keyword>
<comment type="cofactor">
    <cofactor evidence="1">
        <name>FAD</name>
        <dbReference type="ChEBI" id="CHEBI:57692"/>
    </cofactor>
</comment>
<keyword evidence="7" id="KW-0408">Iron</keyword>
<comment type="similarity">
    <text evidence="11">In the N-terminal section; belongs to the FAD-binding oxidoreductase/transferase type 4 family.</text>
</comment>
<organism evidence="15 16">
    <name type="scientific">Colwellia demingiae</name>
    <dbReference type="NCBI Taxonomy" id="89401"/>
    <lineage>
        <taxon>Bacteria</taxon>
        <taxon>Pseudomonadati</taxon>
        <taxon>Pseudomonadota</taxon>
        <taxon>Gammaproteobacteria</taxon>
        <taxon>Alteromonadales</taxon>
        <taxon>Colwelliaceae</taxon>
        <taxon>Colwellia</taxon>
    </lineage>
</organism>
<dbReference type="InterPro" id="IPR017900">
    <property type="entry name" value="4Fe4S_Fe_S_CS"/>
</dbReference>
<dbReference type="Proteomes" id="UP000321822">
    <property type="component" value="Unassembled WGS sequence"/>
</dbReference>
<dbReference type="SUPFAM" id="SSF56176">
    <property type="entry name" value="FAD-binding/transporter-associated domain-like"/>
    <property type="match status" value="1"/>
</dbReference>
<evidence type="ECO:0000256" key="2">
    <source>
        <dbReference type="ARBA" id="ARBA00022485"/>
    </source>
</evidence>
<dbReference type="GO" id="GO:0046872">
    <property type="term" value="F:metal ion binding"/>
    <property type="evidence" value="ECO:0007669"/>
    <property type="project" value="UniProtKB-KW"/>
</dbReference>
<keyword evidence="6" id="KW-0560">Oxidoreductase</keyword>
<dbReference type="InterPro" id="IPR004113">
    <property type="entry name" value="FAD-bd_oxidored_4_C"/>
</dbReference>
<name>A0A5C6QBC1_9GAMM</name>
<accession>A0A5C6QBC1</accession>
<dbReference type="InterPro" id="IPR016167">
    <property type="entry name" value="FAD-bd_PCMH_sub1"/>
</dbReference>
<dbReference type="SUPFAM" id="SSF55103">
    <property type="entry name" value="FAD-linked oxidases, C-terminal domain"/>
    <property type="match status" value="1"/>
</dbReference>
<dbReference type="RefSeq" id="WP_146789903.1">
    <property type="nucleotide sequence ID" value="NZ_VOLT01000009.1"/>
</dbReference>
<dbReference type="InterPro" id="IPR006094">
    <property type="entry name" value="Oxid_FAD_bind_N"/>
</dbReference>
<keyword evidence="8" id="KW-0411">Iron-sulfur</keyword>
<dbReference type="PROSITE" id="PS51379">
    <property type="entry name" value="4FE4S_FER_2"/>
    <property type="match status" value="1"/>
</dbReference>
<sequence>MLPHISHKNHLPPLYDDFVSSLKDKNFTGDINASYSARLSVATDNSIYQQLPQLVIHPRSKADIVLLAKTASNAQYLSIKFSARGGGTGTNGQSLTPGVVIDLSKYMNKVLEINVEQKWVRVEAGVIKDQLNDYLRPHGFFFAPDLSTSNRATVGGMINTDASGQGSLVYGKTSNHVLALESVLVNGEVLNTEPMTLAQAKDLAEQSTIEGNNHGDTAASSHSTSHARIMAQVIDSCIENRELVLKTFPRLNRFLTGYDLENVLKANDDGDIIGVDLSRLITGSEGSLAFVCEAKLNINPIRVAKTLINIKYDSFDSALRHSPALVEAKATSVETIDSRVLNLAKQDIVWHSVSDLITDVPGKVMDGINVVEYNGDSIEGLAAQVAELTSGLDVLISKDGSLDKSSESRGVIGYQVTSDLASINKIYAMRKKAVGLLGKAEGSQKPLAFAEDTAVPPENLADFIAEFRALLDGYELNYGMFGHVDAGVLHVRPALDMCDPEQEKLLRTISDEVVKLTAKYGGLMWGEHGKGYRSEYGPEFFGEHLFNELRKIKAVFDPLNKMNPGKICTPIDSSEQLVSVDDTKRGYYDRQIPVTVKESFTAAMDCNGNGLCFNYDADSPMCPSSKITRDRRHSPKGRAGLMREWLRLLEKQGVDILKLEDNINASKSIWSVKEILTNAADKLRINFISKPQQDENGNGDFSHEVMDAMQGCLACKACASQCPIKVDVPDFRSRFINIYYSRYARPLKDHLVANVEILAPLMAKAPKIVNAVLNTKIYDKLSAKTIGYVNTPLLSVPTLKKQVKKAGFSGFDLSKLQGLTTQQRKGYVLIVQDPFTSFYDATTVESMMSLIKKLGLEPILLPFKPNGKAQHVKGFLARFAKTAKSSSDFLNQLAALEIPMLGMDASMVLCYRDEYAKTLQEKRGNFSVLLAHEWLLTFIKEDTAFKGTLALTEHPKGKVFKLFSHCTEKTALVNSENEWQSIFDHFGLALEKVSVGCCGMAGTYGHEKTNVDNSKGLFELSWQAKLETLASEQVLATGFSCRSQVKRFSDLKARHPVEAILDSLS</sequence>
<feature type="domain" description="4Fe-4S ferredoxin-type" evidence="13">
    <location>
        <begin position="702"/>
        <end position="734"/>
    </location>
</feature>
<keyword evidence="2" id="KW-0004">4Fe-4S</keyword>
<protein>
    <recommendedName>
        <fullName evidence="12">D-2-hydroxyglutarate dehydrogenase</fullName>
        <ecNumber evidence="9">1.1.99.39</ecNumber>
    </recommendedName>
</protein>
<dbReference type="Pfam" id="PF01565">
    <property type="entry name" value="FAD_binding_4"/>
    <property type="match status" value="1"/>
</dbReference>
<dbReference type="EMBL" id="VOLT01000009">
    <property type="protein sequence ID" value="TWX65912.1"/>
    <property type="molecule type" value="Genomic_DNA"/>
</dbReference>
<evidence type="ECO:0000256" key="6">
    <source>
        <dbReference type="ARBA" id="ARBA00023002"/>
    </source>
</evidence>
<dbReference type="AlphaFoldDB" id="A0A5C6QBC1"/>
<reference evidence="15 16" key="1">
    <citation type="submission" date="2019-07" db="EMBL/GenBank/DDBJ databases">
        <title>Genomes of sea-ice associated Colwellia species.</title>
        <authorList>
            <person name="Bowman J.P."/>
        </authorList>
    </citation>
    <scope>NUCLEOTIDE SEQUENCE [LARGE SCALE GENOMIC DNA]</scope>
    <source>
        <strain evidence="15 16">ACAM 459</strain>
    </source>
</reference>
<evidence type="ECO:0000256" key="12">
    <source>
        <dbReference type="ARBA" id="ARBA00067680"/>
    </source>
</evidence>
<evidence type="ECO:0000259" key="13">
    <source>
        <dbReference type="PROSITE" id="PS51379"/>
    </source>
</evidence>
<evidence type="ECO:0000313" key="15">
    <source>
        <dbReference type="EMBL" id="TWX65912.1"/>
    </source>
</evidence>
<dbReference type="InterPro" id="IPR036318">
    <property type="entry name" value="FAD-bd_PCMH-like_sf"/>
</dbReference>
<evidence type="ECO:0000256" key="11">
    <source>
        <dbReference type="ARBA" id="ARBA00060924"/>
    </source>
</evidence>
<dbReference type="SUPFAM" id="SSF46548">
    <property type="entry name" value="alpha-helical ferredoxin"/>
    <property type="match status" value="1"/>
</dbReference>
<dbReference type="FunFam" id="3.30.70.2740:FF:000003">
    <property type="entry name" value="Oxidoreductase, FAD-binding, putative"/>
    <property type="match status" value="1"/>
</dbReference>
<dbReference type="GO" id="GO:0071949">
    <property type="term" value="F:FAD binding"/>
    <property type="evidence" value="ECO:0007669"/>
    <property type="project" value="InterPro"/>
</dbReference>
<dbReference type="Gene3D" id="3.30.43.10">
    <property type="entry name" value="Uridine Diphospho-n-acetylenolpyruvylglucosamine Reductase, domain 2"/>
    <property type="match status" value="1"/>
</dbReference>
<evidence type="ECO:0000256" key="3">
    <source>
        <dbReference type="ARBA" id="ARBA00022630"/>
    </source>
</evidence>